<name>A0ACB5SWR9_AMBMO</name>
<evidence type="ECO:0000313" key="1">
    <source>
        <dbReference type="EMBL" id="GME74967.1"/>
    </source>
</evidence>
<organism evidence="1 2">
    <name type="scientific">Ambrosiozyma monospora</name>
    <name type="common">Yeast</name>
    <name type="synonym">Endomycopsis monosporus</name>
    <dbReference type="NCBI Taxonomy" id="43982"/>
    <lineage>
        <taxon>Eukaryota</taxon>
        <taxon>Fungi</taxon>
        <taxon>Dikarya</taxon>
        <taxon>Ascomycota</taxon>
        <taxon>Saccharomycotina</taxon>
        <taxon>Pichiomycetes</taxon>
        <taxon>Pichiales</taxon>
        <taxon>Pichiaceae</taxon>
        <taxon>Ambrosiozyma</taxon>
    </lineage>
</organism>
<keyword evidence="2" id="KW-1185">Reference proteome</keyword>
<evidence type="ECO:0000313" key="2">
    <source>
        <dbReference type="Proteomes" id="UP001165064"/>
    </source>
</evidence>
<comment type="caution">
    <text evidence="1">The sequence shown here is derived from an EMBL/GenBank/DDBJ whole genome shotgun (WGS) entry which is preliminary data.</text>
</comment>
<gene>
    <name evidence="1" type="ORF">Amon02_000197200</name>
</gene>
<reference evidence="1" key="1">
    <citation type="submission" date="2023-04" db="EMBL/GenBank/DDBJ databases">
        <title>Ambrosiozyma monospora NBRC 10751.</title>
        <authorList>
            <person name="Ichikawa N."/>
            <person name="Sato H."/>
            <person name="Tonouchi N."/>
        </authorList>
    </citation>
    <scope>NUCLEOTIDE SEQUENCE</scope>
    <source>
        <strain evidence="1">NBRC 10751</strain>
    </source>
</reference>
<proteinExistence type="predicted"/>
<dbReference type="Proteomes" id="UP001165064">
    <property type="component" value="Unassembled WGS sequence"/>
</dbReference>
<sequence length="71" mass="7465">MVRVSETRTRQAAMANTMANTADTARSWSMVGRGKLEPRNQLPGTKGTAAAAAAAALSLTLSYKRPATSKL</sequence>
<protein>
    <submittedName>
        <fullName evidence="1">Unnamed protein product</fullName>
    </submittedName>
</protein>
<dbReference type="EMBL" id="BSXS01001066">
    <property type="protein sequence ID" value="GME74967.1"/>
    <property type="molecule type" value="Genomic_DNA"/>
</dbReference>
<accession>A0ACB5SWR9</accession>